<keyword evidence="3" id="KW-0472">Membrane</keyword>
<protein>
    <submittedName>
        <fullName evidence="4">Uncharacterized protein</fullName>
    </submittedName>
</protein>
<proteinExistence type="predicted"/>
<keyword evidence="3" id="KW-1133">Transmembrane helix</keyword>
<dbReference type="Proteomes" id="UP000095131">
    <property type="component" value="Unassembled WGS sequence"/>
</dbReference>
<evidence type="ECO:0000256" key="1">
    <source>
        <dbReference type="SAM" id="Coils"/>
    </source>
</evidence>
<evidence type="ECO:0000313" key="4">
    <source>
        <dbReference type="EMBL" id="ODS04283.1"/>
    </source>
</evidence>
<feature type="transmembrane region" description="Helical" evidence="3">
    <location>
        <begin position="332"/>
        <end position="356"/>
    </location>
</feature>
<reference evidence="4 5" key="1">
    <citation type="submission" date="2016-08" db="EMBL/GenBank/DDBJ databases">
        <title>Genome sequencing of Vibrio scophthalmi strain FP3289, an isolated from Paralichthys olivaceus.</title>
        <authorList>
            <person name="Han H.-J."/>
        </authorList>
    </citation>
    <scope>NUCLEOTIDE SEQUENCE [LARGE SCALE GENOMIC DNA]</scope>
    <source>
        <strain evidence="4 5">FP3289</strain>
    </source>
</reference>
<sequence length="530" mass="60379">MEPLVRINSLLDIFISTIKSEPDQSKMTKEVIDIAERLSEQLSDPFAIWSDKVDDSLVKQLFAFRNVLKQLQLGNSKLNTHIAQIRRELLNAIDSFDNNQIHKNKLTLDPDYQGKSSSPATLGFIQQLSTRQDELNDAIAVSLQQIDERTGAAERHVGRVERNAIRAFRQESSELNEVHLDNIKTQVIDGIHDIENTVSTASSKLSLSLRESTDSLVKQYQEEYDSLYRELNNKTNEQIKQTDEIRSEFDRKIIDLNRAFEEQAIELNHKFETEKKQFQVTLLESVKEEVASYNSVRRQLRIQLDEAKDIVGVLSKKAMAHEHLEQARHEACAYWGFQVTGLVFLFAAILMSVAIFGDSLGLRLPWLNWLVEFSSASGAIQIQGTTGGISAGGNTDMIMDTNTSSETAWFFKRISIVLLLTAPGLYLLKEAANHRVKENLYRQRGVQLASITPYLKELDESDRNAIKKDLVKSFFSFHDGKADSQNVPDFLRDLKETTKIIRTIDRATQPSSNRRVHTQRRKRQPQSTQG</sequence>
<keyword evidence="1" id="KW-0175">Coiled coil</keyword>
<name>A0A1E3WEQ2_9VIBR</name>
<dbReference type="OrthoDB" id="7069351at2"/>
<feature type="region of interest" description="Disordered" evidence="2">
    <location>
        <begin position="504"/>
        <end position="530"/>
    </location>
</feature>
<evidence type="ECO:0000256" key="3">
    <source>
        <dbReference type="SAM" id="Phobius"/>
    </source>
</evidence>
<dbReference type="RefSeq" id="WP_069447554.1">
    <property type="nucleotide sequence ID" value="NZ_MDCJ01000007.1"/>
</dbReference>
<accession>A0A1E3WEQ2</accession>
<feature type="coiled-coil region" evidence="1">
    <location>
        <begin position="210"/>
        <end position="237"/>
    </location>
</feature>
<evidence type="ECO:0000313" key="5">
    <source>
        <dbReference type="Proteomes" id="UP000095131"/>
    </source>
</evidence>
<dbReference type="EMBL" id="MDCJ01000007">
    <property type="protein sequence ID" value="ODS04283.1"/>
    <property type="molecule type" value="Genomic_DNA"/>
</dbReference>
<dbReference type="AlphaFoldDB" id="A0A1E3WEQ2"/>
<keyword evidence="3" id="KW-0812">Transmembrane</keyword>
<feature type="transmembrane region" description="Helical" evidence="3">
    <location>
        <begin position="409"/>
        <end position="428"/>
    </location>
</feature>
<organism evidence="4 5">
    <name type="scientific">Vibrio scophthalmi</name>
    <dbReference type="NCBI Taxonomy" id="45658"/>
    <lineage>
        <taxon>Bacteria</taxon>
        <taxon>Pseudomonadati</taxon>
        <taxon>Pseudomonadota</taxon>
        <taxon>Gammaproteobacteria</taxon>
        <taxon>Vibrionales</taxon>
        <taxon>Vibrionaceae</taxon>
        <taxon>Vibrio</taxon>
    </lineage>
</organism>
<comment type="caution">
    <text evidence="4">The sequence shown here is derived from an EMBL/GenBank/DDBJ whole genome shotgun (WGS) entry which is preliminary data.</text>
</comment>
<gene>
    <name evidence="4" type="ORF">VSF3289_03414</name>
</gene>
<feature type="compositionally biased region" description="Basic residues" evidence="2">
    <location>
        <begin position="514"/>
        <end position="524"/>
    </location>
</feature>
<evidence type="ECO:0000256" key="2">
    <source>
        <dbReference type="SAM" id="MobiDB-lite"/>
    </source>
</evidence>